<evidence type="ECO:0000313" key="2">
    <source>
        <dbReference type="EMBL" id="CAB3754278.1"/>
    </source>
</evidence>
<gene>
    <name evidence="2" type="ORF">LMG29542_02300</name>
</gene>
<feature type="transmembrane region" description="Helical" evidence="1">
    <location>
        <begin position="48"/>
        <end position="74"/>
    </location>
</feature>
<keyword evidence="3" id="KW-1185">Reference proteome</keyword>
<proteinExistence type="predicted"/>
<feature type="transmembrane region" description="Helical" evidence="1">
    <location>
        <begin position="20"/>
        <end position="42"/>
    </location>
</feature>
<protein>
    <submittedName>
        <fullName evidence="2">Uncharacterized protein</fullName>
    </submittedName>
</protein>
<dbReference type="Proteomes" id="UP000494363">
    <property type="component" value="Unassembled WGS sequence"/>
</dbReference>
<keyword evidence="1" id="KW-1133">Transmembrane helix</keyword>
<keyword evidence="1" id="KW-0472">Membrane</keyword>
<name>A0A6J5DJN5_9BURK</name>
<dbReference type="EMBL" id="CADIKH010000009">
    <property type="protein sequence ID" value="CAB3754278.1"/>
    <property type="molecule type" value="Genomic_DNA"/>
</dbReference>
<evidence type="ECO:0000313" key="3">
    <source>
        <dbReference type="Proteomes" id="UP000494363"/>
    </source>
</evidence>
<dbReference type="AlphaFoldDB" id="A0A6J5DJN5"/>
<keyword evidence="1" id="KW-0812">Transmembrane</keyword>
<feature type="transmembrane region" description="Helical" evidence="1">
    <location>
        <begin position="86"/>
        <end position="108"/>
    </location>
</feature>
<organism evidence="2 3">
    <name type="scientific">Paraburkholderia humisilvae</name>
    <dbReference type="NCBI Taxonomy" id="627669"/>
    <lineage>
        <taxon>Bacteria</taxon>
        <taxon>Pseudomonadati</taxon>
        <taxon>Pseudomonadota</taxon>
        <taxon>Betaproteobacteria</taxon>
        <taxon>Burkholderiales</taxon>
        <taxon>Burkholderiaceae</taxon>
        <taxon>Paraburkholderia</taxon>
    </lineage>
</organism>
<sequence length="135" mass="14506">MNMLRQNAPRENRRKVFRIARIFVVVTTASSLSCGLIGTQAVDNMGVHLALLFLGAGAVFGLVGSLFGALLVLWPSPKTVDATFSIMLPVMVFLALGFAAFLCGDAHMLLERKWLTALGGSLILGALIYVKARLD</sequence>
<evidence type="ECO:0000256" key="1">
    <source>
        <dbReference type="SAM" id="Phobius"/>
    </source>
</evidence>
<dbReference type="PROSITE" id="PS51257">
    <property type="entry name" value="PROKAR_LIPOPROTEIN"/>
    <property type="match status" value="1"/>
</dbReference>
<accession>A0A6J5DJN5</accession>
<feature type="transmembrane region" description="Helical" evidence="1">
    <location>
        <begin position="114"/>
        <end position="132"/>
    </location>
</feature>
<reference evidence="2 3" key="1">
    <citation type="submission" date="2020-04" db="EMBL/GenBank/DDBJ databases">
        <authorList>
            <person name="De Canck E."/>
        </authorList>
    </citation>
    <scope>NUCLEOTIDE SEQUENCE [LARGE SCALE GENOMIC DNA]</scope>
    <source>
        <strain evidence="2 3">LMG 29542</strain>
    </source>
</reference>